<proteinExistence type="predicted"/>
<dbReference type="Pfam" id="PF14223">
    <property type="entry name" value="Retrotran_gag_2"/>
    <property type="match status" value="1"/>
</dbReference>
<dbReference type="Proteomes" id="UP000634136">
    <property type="component" value="Unassembled WGS sequence"/>
</dbReference>
<gene>
    <name evidence="2" type="ORF">G2W53_039553</name>
</gene>
<feature type="compositionally biased region" description="Low complexity" evidence="1">
    <location>
        <begin position="286"/>
        <end position="296"/>
    </location>
</feature>
<feature type="compositionally biased region" description="Polar residues" evidence="1">
    <location>
        <begin position="267"/>
        <end position="285"/>
    </location>
</feature>
<organism evidence="2 3">
    <name type="scientific">Senna tora</name>
    <dbReference type="NCBI Taxonomy" id="362788"/>
    <lineage>
        <taxon>Eukaryota</taxon>
        <taxon>Viridiplantae</taxon>
        <taxon>Streptophyta</taxon>
        <taxon>Embryophyta</taxon>
        <taxon>Tracheophyta</taxon>
        <taxon>Spermatophyta</taxon>
        <taxon>Magnoliopsida</taxon>
        <taxon>eudicotyledons</taxon>
        <taxon>Gunneridae</taxon>
        <taxon>Pentapetalae</taxon>
        <taxon>rosids</taxon>
        <taxon>fabids</taxon>
        <taxon>Fabales</taxon>
        <taxon>Fabaceae</taxon>
        <taxon>Caesalpinioideae</taxon>
        <taxon>Cassia clade</taxon>
        <taxon>Senna</taxon>
    </lineage>
</organism>
<evidence type="ECO:0000313" key="2">
    <source>
        <dbReference type="EMBL" id="KAF7807392.1"/>
    </source>
</evidence>
<reference evidence="2" key="1">
    <citation type="submission" date="2020-09" db="EMBL/GenBank/DDBJ databases">
        <title>Genome-Enabled Discovery of Anthraquinone Biosynthesis in Senna tora.</title>
        <authorList>
            <person name="Kang S.-H."/>
            <person name="Pandey R.P."/>
            <person name="Lee C.-M."/>
            <person name="Sim J.-S."/>
            <person name="Jeong J.-T."/>
            <person name="Choi B.-S."/>
            <person name="Jung M."/>
            <person name="Ginzburg D."/>
            <person name="Zhao K."/>
            <person name="Won S.Y."/>
            <person name="Oh T.-J."/>
            <person name="Yu Y."/>
            <person name="Kim N.-H."/>
            <person name="Lee O.R."/>
            <person name="Lee T.-H."/>
            <person name="Bashyal P."/>
            <person name="Kim T.-S."/>
            <person name="Lee W.-H."/>
            <person name="Kawkins C."/>
            <person name="Kim C.-K."/>
            <person name="Kim J.S."/>
            <person name="Ahn B.O."/>
            <person name="Rhee S.Y."/>
            <person name="Sohng J.K."/>
        </authorList>
    </citation>
    <scope>NUCLEOTIDE SEQUENCE</scope>
    <source>
        <tissue evidence="2">Leaf</tissue>
    </source>
</reference>
<dbReference type="EMBL" id="JAAIUW010000012">
    <property type="protein sequence ID" value="KAF7807392.1"/>
    <property type="molecule type" value="Genomic_DNA"/>
</dbReference>
<accession>A0A834STJ4</accession>
<name>A0A834STJ4_9FABA</name>
<sequence length="403" mass="44526">MFGKRFLLPDSSSPIGESKTELGIATRVSSENDLIVCKKDNLNLLTTQSLATNGSAFATSSSTASTIVMTGTTQRLGPHPIAIKLKDGNYLLSKQQAVANIKDYKLQQFILGAQAVSKKYLSPEDDAQDALLPKLVGCYYSYQAWEKLEQFFASQTRPNVRQFMAQLRNLKKGTSSTKEYLLKIKKLANTLFSVGSPVSEADHIEAILEGLFEEYNNFVVSMTSRSDPYTVDEIELLLVAEEERIEKFKKDSEAVAPMTANLVQSQAKGGKQNLSQPVQNKGQFYNNNNNNNNTRGGFRGRGRNGRGGRGNSYGGNRPQCQVCSKVGHMAWQCYHRFDPQFISPFSMGGSQLPSSSNGNNFRPNANMAAVFPSFDQTTMMLLGTQIHGPPIMLHLNTTTWETV</sequence>
<feature type="region of interest" description="Disordered" evidence="1">
    <location>
        <begin position="267"/>
        <end position="316"/>
    </location>
</feature>
<dbReference type="PANTHER" id="PTHR47481">
    <property type="match status" value="1"/>
</dbReference>
<evidence type="ECO:0000256" key="1">
    <source>
        <dbReference type="SAM" id="MobiDB-lite"/>
    </source>
</evidence>
<keyword evidence="3" id="KW-1185">Reference proteome</keyword>
<dbReference type="OrthoDB" id="1436778at2759"/>
<comment type="caution">
    <text evidence="2">The sequence shown here is derived from an EMBL/GenBank/DDBJ whole genome shotgun (WGS) entry which is preliminary data.</text>
</comment>
<dbReference type="PANTHER" id="PTHR47481:SF30">
    <property type="entry name" value="CCHC-TYPE DOMAIN-CONTAINING PROTEIN"/>
    <property type="match status" value="1"/>
</dbReference>
<evidence type="ECO:0000313" key="3">
    <source>
        <dbReference type="Proteomes" id="UP000634136"/>
    </source>
</evidence>
<protein>
    <submittedName>
        <fullName evidence="2">Retrovirus-related Pol polyprotein from transposon TNT 1-94</fullName>
    </submittedName>
</protein>
<dbReference type="AlphaFoldDB" id="A0A834STJ4"/>